<evidence type="ECO:0000259" key="14">
    <source>
        <dbReference type="PROSITE" id="PS01358"/>
    </source>
</evidence>
<dbReference type="InterPro" id="IPR036443">
    <property type="entry name" value="Znf_RanBP2_sf"/>
</dbReference>
<dbReference type="InterPro" id="IPR039527">
    <property type="entry name" value="PIGG/GPI7"/>
</dbReference>
<keyword evidence="8" id="KW-0863">Zinc-finger</keyword>
<keyword evidence="6" id="KW-0812">Transmembrane</keyword>
<dbReference type="PANTHER" id="PTHR23072">
    <property type="entry name" value="PHOSPHATIDYLINOSITOL GLYCAN-RELATED"/>
    <property type="match status" value="1"/>
</dbReference>
<dbReference type="Gene3D" id="3.40.720.10">
    <property type="entry name" value="Alkaline Phosphatase, subunit A"/>
    <property type="match status" value="1"/>
</dbReference>
<dbReference type="InterPro" id="IPR002591">
    <property type="entry name" value="Phosphodiest/P_Trfase"/>
</dbReference>
<feature type="compositionally biased region" description="Polar residues" evidence="13">
    <location>
        <begin position="463"/>
        <end position="474"/>
    </location>
</feature>
<feature type="compositionally biased region" description="Low complexity" evidence="13">
    <location>
        <begin position="428"/>
        <end position="437"/>
    </location>
</feature>
<evidence type="ECO:0000256" key="3">
    <source>
        <dbReference type="ARBA" id="ARBA00005315"/>
    </source>
</evidence>
<evidence type="ECO:0000313" key="16">
    <source>
        <dbReference type="Proteomes" id="UP001359485"/>
    </source>
</evidence>
<dbReference type="Pfam" id="PF01663">
    <property type="entry name" value="Phosphodiest"/>
    <property type="match status" value="1"/>
</dbReference>
<keyword evidence="9" id="KW-0256">Endoplasmic reticulum</keyword>
<feature type="domain" description="RanBP2-type" evidence="14">
    <location>
        <begin position="575"/>
        <end position="594"/>
    </location>
</feature>
<sequence length="987" mass="112300">MLLVDSLKELRTLIDQQHLLYLEFDENPQKIQQRDKLETYIKEYLCLAPHSTKFTFQETADVLHQSASTKCNFSAYKAAVAWKAIGKYADNLISHPWRKEYRNIKLYCGFYKHEIEETLVGAEQMFEAMGYRHIGPSSLVLHGILDPDRITSVSKDAILAYVECQIMKQIWETLSTQFQISWLEILEFRENHIGSPDQVINSIIHKYSQRQYQEKVYHRQTQSLENHLPPQECLYRHNPVGFYSHSPYPTHSYSLPLQTRYTPIVSSPQVLPPSALYPTTIHPSCISPHNALKPQEMYAINGHHRHSHYPNSLPMPNYTPNGYSLESGMCQAPSIVPTGQLIEFDSAPTFNRNEAYFQKPNLLKYNSPQHELLHLQSVINNDEPSLSGKAKDDGAGSWENWDYVYRNLESHGYKKNLDSPGDMQLKGNQQSSQNTSSETDFDSVIQTELSDKLRKINLDRSIQGESSSNKSFSDLNDDSKSKLTNEKAKADVEKNREHIKVKPENKQIKSNQMSKKEANSSSSENNPSNGVYSKVNVNQKKDIENKSKENVKPRKLRDDVKPLVVNLDDEEEEKWQCITCTYLNSIQNNICEMCCKSKERGHEINPQPTGGQECHKCTLVNKPGLTFCGACLITYFYGFFPLNPSTKWIENQSSNEPKYSIPIKRQVDKLVLIVIDSLRYDFVISKTPPVLMPFTTTSLLKNESCFLVAKADSPTVTMPRIKAMTSGAPSTYVDVILNLMSSNFYEDNFVKKAALSGLHVIFYGDDTWLKLFPKTFFRSEGTNSFFALDFTEVDNNVTRHISSELEKTDWDVMILHYLGLDHIGHLEGPKSIHIKPKLKEMDGIIQKISNHLKNLEKQNGFKTMILLTSDHGMKNSGGHGGTTFEEVMVPIVSVGNVCKKLPGWPKDSEVLQIDIAPTVSALLGLSPPSDSVGKVIPHLLHSMTTDDILKYLEINRLQFKKFDSLYETVNPWPKEGLILDSVILPWG</sequence>
<evidence type="ECO:0000256" key="2">
    <source>
        <dbReference type="ARBA" id="ARBA00004687"/>
    </source>
</evidence>
<comment type="similarity">
    <text evidence="3">Belongs to the PIGG/PIGN/PIGO family. PIGG subfamily.</text>
</comment>
<keyword evidence="12" id="KW-0472">Membrane</keyword>
<name>A0ABR1APV4_POLSC</name>
<keyword evidence="4" id="KW-0337">GPI-anchor biosynthesis</keyword>
<evidence type="ECO:0000256" key="1">
    <source>
        <dbReference type="ARBA" id="ARBA00004477"/>
    </source>
</evidence>
<feature type="region of interest" description="Disordered" evidence="13">
    <location>
        <begin position="415"/>
        <end position="442"/>
    </location>
</feature>
<evidence type="ECO:0000256" key="4">
    <source>
        <dbReference type="ARBA" id="ARBA00022502"/>
    </source>
</evidence>
<organism evidence="15 16">
    <name type="scientific">Polyplax serrata</name>
    <name type="common">Common mouse louse</name>
    <dbReference type="NCBI Taxonomy" id="468196"/>
    <lineage>
        <taxon>Eukaryota</taxon>
        <taxon>Metazoa</taxon>
        <taxon>Ecdysozoa</taxon>
        <taxon>Arthropoda</taxon>
        <taxon>Hexapoda</taxon>
        <taxon>Insecta</taxon>
        <taxon>Pterygota</taxon>
        <taxon>Neoptera</taxon>
        <taxon>Paraneoptera</taxon>
        <taxon>Psocodea</taxon>
        <taxon>Troctomorpha</taxon>
        <taxon>Phthiraptera</taxon>
        <taxon>Anoplura</taxon>
        <taxon>Polyplacidae</taxon>
        <taxon>Polyplax</taxon>
    </lineage>
</organism>
<dbReference type="CDD" id="cd09212">
    <property type="entry name" value="PUB"/>
    <property type="match status" value="1"/>
</dbReference>
<evidence type="ECO:0000256" key="11">
    <source>
        <dbReference type="ARBA" id="ARBA00022989"/>
    </source>
</evidence>
<comment type="subcellular location">
    <subcellularLocation>
        <location evidence="1">Endoplasmic reticulum membrane</location>
        <topology evidence="1">Multi-pass membrane protein</topology>
    </subcellularLocation>
</comment>
<dbReference type="InterPro" id="IPR001876">
    <property type="entry name" value="Znf_RanBP2"/>
</dbReference>
<evidence type="ECO:0000256" key="6">
    <source>
        <dbReference type="ARBA" id="ARBA00022692"/>
    </source>
</evidence>
<dbReference type="PANTHER" id="PTHR23072:SF0">
    <property type="entry name" value="GPI ETHANOLAMINE PHOSPHATE TRANSFERASE 2"/>
    <property type="match status" value="1"/>
</dbReference>
<feature type="compositionally biased region" description="Basic and acidic residues" evidence="13">
    <location>
        <begin position="539"/>
        <end position="554"/>
    </location>
</feature>
<dbReference type="EMBL" id="JAWJWF010000046">
    <property type="protein sequence ID" value="KAK6624520.1"/>
    <property type="molecule type" value="Genomic_DNA"/>
</dbReference>
<accession>A0ABR1APV4</accession>
<evidence type="ECO:0000256" key="10">
    <source>
        <dbReference type="ARBA" id="ARBA00022833"/>
    </source>
</evidence>
<evidence type="ECO:0000256" key="12">
    <source>
        <dbReference type="ARBA" id="ARBA00023136"/>
    </source>
</evidence>
<evidence type="ECO:0000256" key="9">
    <source>
        <dbReference type="ARBA" id="ARBA00022824"/>
    </source>
</evidence>
<evidence type="ECO:0000256" key="5">
    <source>
        <dbReference type="ARBA" id="ARBA00022679"/>
    </source>
</evidence>
<dbReference type="Pfam" id="PF21388">
    <property type="entry name" value="SPATA2_PUB-like"/>
    <property type="match status" value="1"/>
</dbReference>
<dbReference type="SUPFAM" id="SSF143503">
    <property type="entry name" value="PUG domain-like"/>
    <property type="match status" value="1"/>
</dbReference>
<dbReference type="PROSITE" id="PS01358">
    <property type="entry name" value="ZF_RANBP2_1"/>
    <property type="match status" value="1"/>
</dbReference>
<dbReference type="SUPFAM" id="SSF90209">
    <property type="entry name" value="Ran binding protein zinc finger-like"/>
    <property type="match status" value="1"/>
</dbReference>
<protein>
    <recommendedName>
        <fullName evidence="14">RanBP2-type domain-containing protein</fullName>
    </recommendedName>
</protein>
<dbReference type="SUPFAM" id="SSF53649">
    <property type="entry name" value="Alkaline phosphatase-like"/>
    <property type="match status" value="1"/>
</dbReference>
<dbReference type="Gene3D" id="2.30.30.380">
    <property type="entry name" value="Zn-finger domain of Sec23/24"/>
    <property type="match status" value="1"/>
</dbReference>
<dbReference type="InterPro" id="IPR048839">
    <property type="entry name" value="SPATA2_PUB-like"/>
</dbReference>
<comment type="caution">
    <text evidence="15">The sequence shown here is derived from an EMBL/GenBank/DDBJ whole genome shotgun (WGS) entry which is preliminary data.</text>
</comment>
<evidence type="ECO:0000256" key="8">
    <source>
        <dbReference type="ARBA" id="ARBA00022771"/>
    </source>
</evidence>
<dbReference type="SMART" id="SM00547">
    <property type="entry name" value="ZnF_RBZ"/>
    <property type="match status" value="2"/>
</dbReference>
<evidence type="ECO:0000313" key="15">
    <source>
        <dbReference type="EMBL" id="KAK6624520.1"/>
    </source>
</evidence>
<keyword evidence="7" id="KW-0479">Metal-binding</keyword>
<keyword evidence="10" id="KW-0862">Zinc</keyword>
<feature type="region of interest" description="Disordered" evidence="13">
    <location>
        <begin position="460"/>
        <end position="554"/>
    </location>
</feature>
<dbReference type="InterPro" id="IPR036339">
    <property type="entry name" value="PUB-like_dom_sf"/>
</dbReference>
<keyword evidence="11" id="KW-1133">Transmembrane helix</keyword>
<dbReference type="InterPro" id="IPR017850">
    <property type="entry name" value="Alkaline_phosphatase_core_sf"/>
</dbReference>
<dbReference type="Proteomes" id="UP001359485">
    <property type="component" value="Unassembled WGS sequence"/>
</dbReference>
<evidence type="ECO:0000256" key="13">
    <source>
        <dbReference type="SAM" id="MobiDB-lite"/>
    </source>
</evidence>
<proteinExistence type="inferred from homology"/>
<gene>
    <name evidence="15" type="ORF">RUM44_011379</name>
</gene>
<keyword evidence="5" id="KW-0808">Transferase</keyword>
<feature type="compositionally biased region" description="Low complexity" evidence="13">
    <location>
        <begin position="519"/>
        <end position="529"/>
    </location>
</feature>
<comment type="pathway">
    <text evidence="2">Glycolipid biosynthesis; glycosylphosphatidylinositol-anchor biosynthesis.</text>
</comment>
<keyword evidence="16" id="KW-1185">Reference proteome</keyword>
<dbReference type="InterPro" id="IPR037674">
    <property type="entry name" value="PIG-G_N"/>
</dbReference>
<dbReference type="CDD" id="cd16024">
    <property type="entry name" value="GPI_EPT_2"/>
    <property type="match status" value="1"/>
</dbReference>
<feature type="compositionally biased region" description="Basic and acidic residues" evidence="13">
    <location>
        <begin position="477"/>
        <end position="507"/>
    </location>
</feature>
<dbReference type="Gene3D" id="1.20.58.2190">
    <property type="match status" value="1"/>
</dbReference>
<evidence type="ECO:0000256" key="7">
    <source>
        <dbReference type="ARBA" id="ARBA00022723"/>
    </source>
</evidence>
<reference evidence="15 16" key="1">
    <citation type="submission" date="2023-09" db="EMBL/GenBank/DDBJ databases">
        <title>Genomes of two closely related lineages of the louse Polyplax serrata with different host specificities.</title>
        <authorList>
            <person name="Martinu J."/>
            <person name="Tarabai H."/>
            <person name="Stefka J."/>
            <person name="Hypsa V."/>
        </authorList>
    </citation>
    <scope>NUCLEOTIDE SEQUENCE [LARGE SCALE GENOMIC DNA]</scope>
    <source>
        <strain evidence="15">98ZLc_SE</strain>
    </source>
</reference>